<dbReference type="AlphaFoldDB" id="A0A914WJN2"/>
<evidence type="ECO:0000313" key="3">
    <source>
        <dbReference type="WBParaSite" id="PSAMB.scaffold4314size15022.g23981.t1"/>
    </source>
</evidence>
<reference evidence="3" key="1">
    <citation type="submission" date="2022-11" db="UniProtKB">
        <authorList>
            <consortium name="WormBaseParasite"/>
        </authorList>
    </citation>
    <scope>IDENTIFICATION</scope>
</reference>
<sequence>MPGIGSNGSSISPRPLDDMGSTKAIVDDVVQKAKDPLDSNFSDQTWLRKASDALHIHKSQRQFSEDLTRAYFFVLDNEIQLALRTKNTRSSEDYLKR</sequence>
<evidence type="ECO:0000313" key="2">
    <source>
        <dbReference type="Proteomes" id="UP000887566"/>
    </source>
</evidence>
<feature type="region of interest" description="Disordered" evidence="1">
    <location>
        <begin position="1"/>
        <end position="22"/>
    </location>
</feature>
<accession>A0A914WJN2</accession>
<dbReference type="WBParaSite" id="PSAMB.scaffold4314size15022.g23981.t1">
    <property type="protein sequence ID" value="PSAMB.scaffold4314size15022.g23981.t1"/>
    <property type="gene ID" value="PSAMB.scaffold4314size15022.g23981"/>
</dbReference>
<evidence type="ECO:0000256" key="1">
    <source>
        <dbReference type="SAM" id="MobiDB-lite"/>
    </source>
</evidence>
<name>A0A914WJN2_9BILA</name>
<protein>
    <submittedName>
        <fullName evidence="3">Uncharacterized protein</fullName>
    </submittedName>
</protein>
<feature type="compositionally biased region" description="Low complexity" evidence="1">
    <location>
        <begin position="1"/>
        <end position="12"/>
    </location>
</feature>
<keyword evidence="2" id="KW-1185">Reference proteome</keyword>
<proteinExistence type="predicted"/>
<dbReference type="Proteomes" id="UP000887566">
    <property type="component" value="Unplaced"/>
</dbReference>
<organism evidence="2 3">
    <name type="scientific">Plectus sambesii</name>
    <dbReference type="NCBI Taxonomy" id="2011161"/>
    <lineage>
        <taxon>Eukaryota</taxon>
        <taxon>Metazoa</taxon>
        <taxon>Ecdysozoa</taxon>
        <taxon>Nematoda</taxon>
        <taxon>Chromadorea</taxon>
        <taxon>Plectida</taxon>
        <taxon>Plectina</taxon>
        <taxon>Plectoidea</taxon>
        <taxon>Plectidae</taxon>
        <taxon>Plectus</taxon>
    </lineage>
</organism>